<dbReference type="RefSeq" id="WP_058505852.1">
    <property type="nucleotide sequence ID" value="NZ_CAAAIF010000003.1"/>
</dbReference>
<dbReference type="EMBL" id="LNYO01000024">
    <property type="protein sequence ID" value="KTD33247.1"/>
    <property type="molecule type" value="Genomic_DNA"/>
</dbReference>
<name>A0A0W0WLQ6_9GAMM</name>
<dbReference type="STRING" id="45070.Lnau_2895"/>
<comment type="caution">
    <text evidence="1">The sequence shown here is derived from an EMBL/GenBank/DDBJ whole genome shotgun (WGS) entry which is preliminary data.</text>
</comment>
<evidence type="ECO:0000313" key="2">
    <source>
        <dbReference type="Proteomes" id="UP000054725"/>
    </source>
</evidence>
<organism evidence="1 2">
    <name type="scientific">Legionella nautarum</name>
    <dbReference type="NCBI Taxonomy" id="45070"/>
    <lineage>
        <taxon>Bacteria</taxon>
        <taxon>Pseudomonadati</taxon>
        <taxon>Pseudomonadota</taxon>
        <taxon>Gammaproteobacteria</taxon>
        <taxon>Legionellales</taxon>
        <taxon>Legionellaceae</taxon>
        <taxon>Legionella</taxon>
    </lineage>
</organism>
<accession>A0A0W0WLQ6</accession>
<proteinExistence type="predicted"/>
<reference evidence="1 2" key="1">
    <citation type="submission" date="2015-11" db="EMBL/GenBank/DDBJ databases">
        <title>Genomic analysis of 38 Legionella species identifies large and diverse effector repertoires.</title>
        <authorList>
            <person name="Burstein D."/>
            <person name="Amaro F."/>
            <person name="Zusman T."/>
            <person name="Lifshitz Z."/>
            <person name="Cohen O."/>
            <person name="Gilbert J.A."/>
            <person name="Pupko T."/>
            <person name="Shuman H.A."/>
            <person name="Segal G."/>
        </authorList>
    </citation>
    <scope>NUCLEOTIDE SEQUENCE [LARGE SCALE GENOMIC DNA]</scope>
    <source>
        <strain evidence="1 2">ATCC 49506</strain>
    </source>
</reference>
<dbReference type="OrthoDB" id="5654318at2"/>
<dbReference type="AlphaFoldDB" id="A0A0W0WLQ6"/>
<keyword evidence="2" id="KW-1185">Reference proteome</keyword>
<dbReference type="Proteomes" id="UP000054725">
    <property type="component" value="Unassembled WGS sequence"/>
</dbReference>
<gene>
    <name evidence="1" type="ORF">Lnau_2895</name>
</gene>
<dbReference type="PATRIC" id="fig|45070.6.peg.3053"/>
<protein>
    <submittedName>
        <fullName evidence="1">Uncharacterized protein</fullName>
    </submittedName>
</protein>
<sequence>MGRWLKKLDDMDMSEPTKLTQSSVGFVSTTSEHFNKNNAVTFDLINFVEKCCVNLKIEPKQVIDGLLSSDDEQDIINGDIPAESLRLHIELWISSGKPHYSGKAQSK</sequence>
<evidence type="ECO:0000313" key="1">
    <source>
        <dbReference type="EMBL" id="KTD33247.1"/>
    </source>
</evidence>